<reference evidence="3" key="1">
    <citation type="submission" date="2012-12" db="EMBL/GenBank/DDBJ databases">
        <authorList>
            <person name="Hellsten U."/>
            <person name="Grimwood J."/>
            <person name="Chapman J.A."/>
            <person name="Shapiro H."/>
            <person name="Aerts A."/>
            <person name="Otillar R.P."/>
            <person name="Terry A.Y."/>
            <person name="Boore J.L."/>
            <person name="Simakov O."/>
            <person name="Marletaz F."/>
            <person name="Cho S.-J."/>
            <person name="Edsinger-Gonzales E."/>
            <person name="Havlak P."/>
            <person name="Kuo D.-H."/>
            <person name="Larsson T."/>
            <person name="Lv J."/>
            <person name="Arendt D."/>
            <person name="Savage R."/>
            <person name="Osoegawa K."/>
            <person name="de Jong P."/>
            <person name="Lindberg D.R."/>
            <person name="Seaver E.C."/>
            <person name="Weisblat D.A."/>
            <person name="Putnam N.H."/>
            <person name="Grigoriev I.V."/>
            <person name="Rokhsar D.S."/>
        </authorList>
    </citation>
    <scope>NUCLEOTIDE SEQUENCE</scope>
</reference>
<dbReference type="InterPro" id="IPR019734">
    <property type="entry name" value="TPR_rpt"/>
</dbReference>
<dbReference type="GeneID" id="20195748"/>
<dbReference type="SUPFAM" id="SSF48452">
    <property type="entry name" value="TPR-like"/>
    <property type="match status" value="1"/>
</dbReference>
<dbReference type="FunFam" id="1.25.40.10:FF:001914">
    <property type="entry name" value="General transcription factor 3C polypeptide 3-like Protein"/>
    <property type="match status" value="1"/>
</dbReference>
<dbReference type="KEGG" id="hro:HELRODRAFT_120372"/>
<gene>
    <name evidence="2" type="primary">20195748</name>
    <name evidence="1" type="ORF">HELRODRAFT_120372</name>
</gene>
<dbReference type="InterPro" id="IPR011990">
    <property type="entry name" value="TPR-like_helical_dom_sf"/>
</dbReference>
<dbReference type="SMART" id="SM00028">
    <property type="entry name" value="TPR"/>
    <property type="match status" value="3"/>
</dbReference>
<dbReference type="FunCoup" id="T1EGP8">
    <property type="interactions" value="1334"/>
</dbReference>
<dbReference type="GO" id="GO:0006383">
    <property type="term" value="P:transcription by RNA polymerase III"/>
    <property type="evidence" value="ECO:0000318"/>
    <property type="project" value="GO_Central"/>
</dbReference>
<dbReference type="FunFam" id="1.25.40.10:FF:001917">
    <property type="entry name" value="Uncharacterized protein"/>
    <property type="match status" value="1"/>
</dbReference>
<evidence type="ECO:0000313" key="2">
    <source>
        <dbReference type="EnsemblMetazoa" id="HelroP120372"/>
    </source>
</evidence>
<keyword evidence="3" id="KW-1185">Reference proteome</keyword>
<accession>T1EGP8</accession>
<dbReference type="EMBL" id="KB097552">
    <property type="protein sequence ID" value="ESN94955.1"/>
    <property type="molecule type" value="Genomic_DNA"/>
</dbReference>
<dbReference type="EnsemblMetazoa" id="HelroT120372">
    <property type="protein sequence ID" value="HelroP120372"/>
    <property type="gene ID" value="HelroG120372"/>
</dbReference>
<dbReference type="STRING" id="6412.T1EGP8"/>
<dbReference type="Proteomes" id="UP000015101">
    <property type="component" value="Unassembled WGS sequence"/>
</dbReference>
<evidence type="ECO:0000313" key="3">
    <source>
        <dbReference type="Proteomes" id="UP000015101"/>
    </source>
</evidence>
<dbReference type="Pfam" id="PF13181">
    <property type="entry name" value="TPR_8"/>
    <property type="match status" value="1"/>
</dbReference>
<dbReference type="PANTHER" id="PTHR23082:SF0">
    <property type="entry name" value="GENERAL TRANSCRIPTION FACTOR 3C POLYPEPTIDE 3"/>
    <property type="match status" value="1"/>
</dbReference>
<dbReference type="GO" id="GO:0000127">
    <property type="term" value="C:transcription factor TFIIIC complex"/>
    <property type="evidence" value="ECO:0000318"/>
    <property type="project" value="GO_Central"/>
</dbReference>
<dbReference type="HOGENOM" id="CLU_002391_1_1_1"/>
<evidence type="ECO:0008006" key="4">
    <source>
        <dbReference type="Google" id="ProtNLM"/>
    </source>
</evidence>
<dbReference type="OrthoDB" id="151490at2759"/>
<dbReference type="OMA" id="SSPNMKF"/>
<proteinExistence type="predicted"/>
<dbReference type="PANTHER" id="PTHR23082">
    <property type="entry name" value="TRANSCRIPTION INITIATION FACTOR IIIC TFIIIC , POLYPEPTIDE 3-RELATED"/>
    <property type="match status" value="1"/>
</dbReference>
<dbReference type="InterPro" id="IPR039340">
    <property type="entry name" value="Tfc4/TFIIIC-102/Sfc4"/>
</dbReference>
<dbReference type="RefSeq" id="XP_009026856.1">
    <property type="nucleotide sequence ID" value="XM_009028608.1"/>
</dbReference>
<organism evidence="2 3">
    <name type="scientific">Helobdella robusta</name>
    <name type="common">Californian leech</name>
    <dbReference type="NCBI Taxonomy" id="6412"/>
    <lineage>
        <taxon>Eukaryota</taxon>
        <taxon>Metazoa</taxon>
        <taxon>Spiralia</taxon>
        <taxon>Lophotrochozoa</taxon>
        <taxon>Annelida</taxon>
        <taxon>Clitellata</taxon>
        <taxon>Hirudinea</taxon>
        <taxon>Rhynchobdellida</taxon>
        <taxon>Glossiphoniidae</taxon>
        <taxon>Helobdella</taxon>
    </lineage>
</organism>
<dbReference type="Gene3D" id="1.25.40.10">
    <property type="entry name" value="Tetratricopeptide repeat domain"/>
    <property type="match status" value="3"/>
</dbReference>
<name>T1EGP8_HELRO</name>
<dbReference type="InParanoid" id="T1EGP8"/>
<dbReference type="EMBL" id="AMQM01006994">
    <property type="status" value="NOT_ANNOTATED_CDS"/>
    <property type="molecule type" value="Genomic_DNA"/>
</dbReference>
<protein>
    <recommendedName>
        <fullName evidence="4">General transcription factor 3C polypeptide 3</fullName>
    </recommendedName>
</protein>
<sequence>RTRRPPQKLKRVLAGLMGEANMKYASGMFEEAVKISMEVICNAPNAPDPYHLLSMIYDDLGQLDKSLQHSLVAAQLSKGNVEEWLSVADKAIALNNLKLAVFCYERACKFDLSNEKLWKDKCELMERASCEKKKILDSYKHLIGLMRPSSIFIDLVRRTFNEYHTLGEDKKAAEVMRIALNNYPWLVTPSDINLLIDVYFLDKNYVDSLSLLEKHCGVNITRSNDSISEVVTNNLPVDLLAKLLICLIHLKECNVLEPNLTSLCSENCDEVGDLFLDVSEAFIAEKDYAHAERLLKLLLNSQNYNLAAVWLRFAECLKFLNKSDEAILAFSKVVEMASDHIEARMCLSNLYQQLGRYDEAIYVLQPISNCGDLSDCHLQLLLKKCNVLHQQNKILDFVDFAFKVLKMCAEQIFVQKCHTEVSNRVVCIRQLAYHHALNLIDKSCELKEIASLSQLSNEIWDLFMKLCEELCRLKLYEKLDKICTLMVICPVFLHDTVRSQELEFMCLISGLLSRNAYFAYSIIRHKLIKVLDDNNAWNIFGQVIAVSQDIRHNRFCIRFAMKHPNNVALCILNGHNALAAGSYKHSLGEYFACLKSDPKNPFYYMVIGITYVHLVSQKFSSHRHMLTVQACAFLFNYLKLRGECQESFYNIGRAMHQIGLQFLAVGFYERALKCRPAVDSPDFDLTREIAFNLYIIYMSTKSYQLASYILEKYLQI</sequence>
<dbReference type="CTD" id="20195748"/>
<reference evidence="1 3" key="2">
    <citation type="journal article" date="2013" name="Nature">
        <title>Insights into bilaterian evolution from three spiralian genomes.</title>
        <authorList>
            <person name="Simakov O."/>
            <person name="Marletaz F."/>
            <person name="Cho S.J."/>
            <person name="Edsinger-Gonzales E."/>
            <person name="Havlak P."/>
            <person name="Hellsten U."/>
            <person name="Kuo D.H."/>
            <person name="Larsson T."/>
            <person name="Lv J."/>
            <person name="Arendt D."/>
            <person name="Savage R."/>
            <person name="Osoegawa K."/>
            <person name="de Jong P."/>
            <person name="Grimwood J."/>
            <person name="Chapman J.A."/>
            <person name="Shapiro H."/>
            <person name="Aerts A."/>
            <person name="Otillar R.P."/>
            <person name="Terry A.Y."/>
            <person name="Boore J.L."/>
            <person name="Grigoriev I.V."/>
            <person name="Lindberg D.R."/>
            <person name="Seaver E.C."/>
            <person name="Weisblat D.A."/>
            <person name="Putnam N.H."/>
            <person name="Rokhsar D.S."/>
        </authorList>
    </citation>
    <scope>NUCLEOTIDE SEQUENCE</scope>
</reference>
<dbReference type="FunFam" id="1.25.40.10:FF:001447">
    <property type="entry name" value="general transcription factor 3C polypeptide 3"/>
    <property type="match status" value="1"/>
</dbReference>
<evidence type="ECO:0000313" key="1">
    <source>
        <dbReference type="EMBL" id="ESN94955.1"/>
    </source>
</evidence>
<reference evidence="2" key="3">
    <citation type="submission" date="2015-06" db="UniProtKB">
        <authorList>
            <consortium name="EnsemblMetazoa"/>
        </authorList>
    </citation>
    <scope>IDENTIFICATION</scope>
</reference>
<dbReference type="eggNOG" id="KOG2076">
    <property type="taxonomic scope" value="Eukaryota"/>
</dbReference>
<dbReference type="AlphaFoldDB" id="T1EGP8"/>